<evidence type="ECO:0000313" key="3">
    <source>
        <dbReference type="Proteomes" id="UP000297053"/>
    </source>
</evidence>
<dbReference type="OMA" id="ESHDCFE"/>
<sequence length="164" mass="18547">MDDHTRDYDVAPPVSGNPTGWDRDRRASNGWEHGTLRGAVVHGVRLYNAGEFHEAHDCFEAEWYNYGQGTTESAFLHGMVQVAAGAYKHFDFENDDGMRSLFRTALQYLQGTPPDYYGVDVLDVRTVVTDALDDPTALHGWQIRLDDECPTARERDFEYAASLE</sequence>
<dbReference type="KEGG" id="halz:E5139_14265"/>
<dbReference type="Gene3D" id="1.10.3450.10">
    <property type="entry name" value="TTHA0068-like"/>
    <property type="match status" value="1"/>
</dbReference>
<name>A0A4D6KML5_9EURY</name>
<organism evidence="2 3">
    <name type="scientific">Halomicrobium mukohataei</name>
    <dbReference type="NCBI Taxonomy" id="57705"/>
    <lineage>
        <taxon>Archaea</taxon>
        <taxon>Methanobacteriati</taxon>
        <taxon>Methanobacteriota</taxon>
        <taxon>Stenosarchaea group</taxon>
        <taxon>Halobacteria</taxon>
        <taxon>Halobacteriales</taxon>
        <taxon>Haloarculaceae</taxon>
        <taxon>Halomicrobium</taxon>
    </lineage>
</organism>
<proteinExistence type="predicted"/>
<dbReference type="InterPro" id="IPR005500">
    <property type="entry name" value="DUF309"/>
</dbReference>
<evidence type="ECO:0000256" key="1">
    <source>
        <dbReference type="SAM" id="MobiDB-lite"/>
    </source>
</evidence>
<protein>
    <submittedName>
        <fullName evidence="2">DUF309 domain-containing protein</fullName>
    </submittedName>
</protein>
<evidence type="ECO:0000313" key="2">
    <source>
        <dbReference type="EMBL" id="QCD66753.1"/>
    </source>
</evidence>
<reference evidence="2 3" key="2">
    <citation type="submission" date="2019-04" db="EMBL/GenBank/DDBJ databases">
        <authorList>
            <person name="Yang S."/>
            <person name="Wei W."/>
        </authorList>
    </citation>
    <scope>NUCLEOTIDE SEQUENCE [LARGE SCALE GENOMIC DNA]</scope>
    <source>
        <strain evidence="3">ZP60</strain>
    </source>
</reference>
<reference evidence="2 3" key="1">
    <citation type="submission" date="2019-04" db="EMBL/GenBank/DDBJ databases">
        <title>Complete genome sequence of Arthrobacter sp. ZXY-2 associated with effective atrazine degradation and salt adaptation.</title>
        <authorList>
            <person name="Zhao X."/>
        </authorList>
    </citation>
    <scope>NUCLEOTIDE SEQUENCE [LARGE SCALE GENOMIC DNA]</scope>
    <source>
        <strain evidence="3">ZP60</strain>
    </source>
</reference>
<dbReference type="PANTHER" id="PTHR34796:SF1">
    <property type="entry name" value="EXPRESSED PROTEIN"/>
    <property type="match status" value="1"/>
</dbReference>
<dbReference type="RefSeq" id="WP_015763180.1">
    <property type="nucleotide sequence ID" value="NZ_CP039375.1"/>
</dbReference>
<accession>A0A4D6KML5</accession>
<dbReference type="AlphaFoldDB" id="A0A4D6KML5"/>
<gene>
    <name evidence="2" type="ORF">E5139_14265</name>
</gene>
<dbReference type="Proteomes" id="UP000297053">
    <property type="component" value="Chromosome"/>
</dbReference>
<dbReference type="EMBL" id="CP039375">
    <property type="protein sequence ID" value="QCD66753.1"/>
    <property type="molecule type" value="Genomic_DNA"/>
</dbReference>
<dbReference type="GeneID" id="42180127"/>
<dbReference type="SUPFAM" id="SSF140663">
    <property type="entry name" value="TTHA0068-like"/>
    <property type="match status" value="1"/>
</dbReference>
<dbReference type="PANTHER" id="PTHR34796">
    <property type="entry name" value="EXPRESSED PROTEIN"/>
    <property type="match status" value="1"/>
</dbReference>
<feature type="region of interest" description="Disordered" evidence="1">
    <location>
        <begin position="1"/>
        <end position="26"/>
    </location>
</feature>
<dbReference type="InterPro" id="IPR023203">
    <property type="entry name" value="TTHA0068_sf"/>
</dbReference>
<dbReference type="Pfam" id="PF03745">
    <property type="entry name" value="DUF309"/>
    <property type="match status" value="1"/>
</dbReference>